<evidence type="ECO:0000313" key="11">
    <source>
        <dbReference type="EMBL" id="MBP1918361.1"/>
    </source>
</evidence>
<dbReference type="EMBL" id="JAGGKC010000005">
    <property type="protein sequence ID" value="MBP1918361.1"/>
    <property type="molecule type" value="Genomic_DNA"/>
</dbReference>
<dbReference type="SUPFAM" id="SSF48452">
    <property type="entry name" value="TPR-like"/>
    <property type="match status" value="1"/>
</dbReference>
<evidence type="ECO:0000256" key="9">
    <source>
        <dbReference type="SAM" id="MobiDB-lite"/>
    </source>
</evidence>
<evidence type="ECO:0000256" key="3">
    <source>
        <dbReference type="ARBA" id="ARBA00022737"/>
    </source>
</evidence>
<dbReference type="Gene3D" id="1.25.40.10">
    <property type="entry name" value="Tetratricopeptide repeat domain"/>
    <property type="match status" value="1"/>
</dbReference>
<feature type="transmembrane region" description="Helical" evidence="10">
    <location>
        <begin position="29"/>
        <end position="49"/>
    </location>
</feature>
<keyword evidence="12" id="KW-1185">Reference proteome</keyword>
<sequence length="333" mass="37922">MKNLPMIDIIVLFGIITLIYTGNRTLGNILLVGYMAFTIWKNLPMFYAVSGSKAYNRGDMDKALRLFKKASESRNTKPNIVSSYGFLLLRNGNMEEAEHYLVKASEEVDRDPRLKQSTILNLAILRWKQGRFDEAIEMVEKSKEEFKNTGVYQILGYLLMSKGDLEKSLALNTEAHEFNKSDAVIADNLAETYYFLGERDKAEAIYEEISDTAKFPEALYYYGLILWDKGKWHKADEMFERATKLKASFLSNITDSAIAEKYEEFKADAAAKGIDLASASEETEYLGIEEKAEESEEIAEGFIESEEIIEASEEIAEDNEVVTEDNEEPRNEE</sequence>
<dbReference type="RefSeq" id="WP_209458597.1">
    <property type="nucleotide sequence ID" value="NZ_JAGGKC010000005.1"/>
</dbReference>
<dbReference type="Pfam" id="PF14559">
    <property type="entry name" value="TPR_19"/>
    <property type="match status" value="1"/>
</dbReference>
<comment type="subcellular location">
    <subcellularLocation>
        <location evidence="1">Membrane</location>
        <topology evidence="1">Single-pass membrane protein</topology>
    </subcellularLocation>
</comment>
<evidence type="ECO:0000256" key="2">
    <source>
        <dbReference type="ARBA" id="ARBA00022692"/>
    </source>
</evidence>
<dbReference type="Pfam" id="PF13432">
    <property type="entry name" value="TPR_16"/>
    <property type="match status" value="1"/>
</dbReference>
<keyword evidence="6 10" id="KW-0472">Membrane</keyword>
<dbReference type="SMART" id="SM00028">
    <property type="entry name" value="TPR"/>
    <property type="match status" value="4"/>
</dbReference>
<evidence type="ECO:0000313" key="12">
    <source>
        <dbReference type="Proteomes" id="UP001519271"/>
    </source>
</evidence>
<keyword evidence="5 10" id="KW-1133">Transmembrane helix</keyword>
<keyword evidence="4 8" id="KW-0802">TPR repeat</keyword>
<feature type="transmembrane region" description="Helical" evidence="10">
    <location>
        <begin position="6"/>
        <end position="22"/>
    </location>
</feature>
<reference evidence="11 12" key="1">
    <citation type="submission" date="2021-03" db="EMBL/GenBank/DDBJ databases">
        <title>Genomic Encyclopedia of Type Strains, Phase IV (KMG-IV): sequencing the most valuable type-strain genomes for metagenomic binning, comparative biology and taxonomic classification.</title>
        <authorList>
            <person name="Goeker M."/>
        </authorList>
    </citation>
    <scope>NUCLEOTIDE SEQUENCE [LARGE SCALE GENOMIC DNA]</scope>
    <source>
        <strain evidence="11 12">DSM 6139</strain>
    </source>
</reference>
<evidence type="ECO:0000256" key="7">
    <source>
        <dbReference type="ARBA" id="ARBA00038030"/>
    </source>
</evidence>
<organism evidence="11 12">
    <name type="scientific">Youngiibacter multivorans</name>
    <dbReference type="NCBI Taxonomy" id="937251"/>
    <lineage>
        <taxon>Bacteria</taxon>
        <taxon>Bacillati</taxon>
        <taxon>Bacillota</taxon>
        <taxon>Clostridia</taxon>
        <taxon>Eubacteriales</taxon>
        <taxon>Clostridiaceae</taxon>
        <taxon>Youngiibacter</taxon>
    </lineage>
</organism>
<feature type="region of interest" description="Disordered" evidence="9">
    <location>
        <begin position="309"/>
        <end position="333"/>
    </location>
</feature>
<dbReference type="Pfam" id="PF07721">
    <property type="entry name" value="TPR_4"/>
    <property type="match status" value="1"/>
</dbReference>
<evidence type="ECO:0000256" key="8">
    <source>
        <dbReference type="PROSITE-ProRule" id="PRU00339"/>
    </source>
</evidence>
<dbReference type="PANTHER" id="PTHR46208">
    <property type="entry name" value="MITOCHONDRIAL IMPORT RECEPTOR SUBUNIT TOM70"/>
    <property type="match status" value="1"/>
</dbReference>
<evidence type="ECO:0000256" key="4">
    <source>
        <dbReference type="ARBA" id="ARBA00022803"/>
    </source>
</evidence>
<accession>A0ABS4G1E2</accession>
<comment type="similarity">
    <text evidence="7">Belongs to the Tom70 family.</text>
</comment>
<evidence type="ECO:0000256" key="5">
    <source>
        <dbReference type="ARBA" id="ARBA00022989"/>
    </source>
</evidence>
<proteinExistence type="inferred from homology"/>
<protein>
    <submittedName>
        <fullName evidence="11">Tetratricopeptide (TPR) repeat protein</fullName>
    </submittedName>
</protein>
<feature type="repeat" description="TPR" evidence="8">
    <location>
        <begin position="216"/>
        <end position="249"/>
    </location>
</feature>
<dbReference type="Proteomes" id="UP001519271">
    <property type="component" value="Unassembled WGS sequence"/>
</dbReference>
<dbReference type="InterPro" id="IPR011990">
    <property type="entry name" value="TPR-like_helical_dom_sf"/>
</dbReference>
<evidence type="ECO:0000256" key="1">
    <source>
        <dbReference type="ARBA" id="ARBA00004167"/>
    </source>
</evidence>
<evidence type="ECO:0000256" key="6">
    <source>
        <dbReference type="ARBA" id="ARBA00023136"/>
    </source>
</evidence>
<dbReference type="PANTHER" id="PTHR46208:SF1">
    <property type="entry name" value="MITOCHONDRIAL IMPORT RECEPTOR SUBUNIT TOM70"/>
    <property type="match status" value="1"/>
</dbReference>
<dbReference type="PROSITE" id="PS50005">
    <property type="entry name" value="TPR"/>
    <property type="match status" value="1"/>
</dbReference>
<evidence type="ECO:0000256" key="10">
    <source>
        <dbReference type="SAM" id="Phobius"/>
    </source>
</evidence>
<gene>
    <name evidence="11" type="ORF">J2Z34_000833</name>
</gene>
<keyword evidence="2 10" id="KW-0812">Transmembrane</keyword>
<comment type="caution">
    <text evidence="11">The sequence shown here is derived from an EMBL/GenBank/DDBJ whole genome shotgun (WGS) entry which is preliminary data.</text>
</comment>
<feature type="compositionally biased region" description="Acidic residues" evidence="9">
    <location>
        <begin position="309"/>
        <end position="327"/>
    </location>
</feature>
<dbReference type="InterPro" id="IPR019734">
    <property type="entry name" value="TPR_rpt"/>
</dbReference>
<dbReference type="InterPro" id="IPR011717">
    <property type="entry name" value="TPR-4"/>
</dbReference>
<keyword evidence="3" id="KW-0677">Repeat</keyword>
<name>A0ABS4G1E2_9CLOT</name>